<name>A0A1Q4V435_9ACTN</name>
<evidence type="ECO:0000313" key="1">
    <source>
        <dbReference type="EMBL" id="OKH92605.1"/>
    </source>
</evidence>
<organism evidence="1 2">
    <name type="scientific">Streptomyces uncialis</name>
    <dbReference type="NCBI Taxonomy" id="1048205"/>
    <lineage>
        <taxon>Bacteria</taxon>
        <taxon>Bacillati</taxon>
        <taxon>Actinomycetota</taxon>
        <taxon>Actinomycetes</taxon>
        <taxon>Kitasatosporales</taxon>
        <taxon>Streptomycetaceae</taxon>
        <taxon>Streptomyces</taxon>
    </lineage>
</organism>
<comment type="caution">
    <text evidence="1">The sequence shown here is derived from an EMBL/GenBank/DDBJ whole genome shotgun (WGS) entry which is preliminary data.</text>
</comment>
<dbReference type="RefSeq" id="WP_073792214.1">
    <property type="nucleotide sequence ID" value="NZ_LFBV01000006.1"/>
</dbReference>
<dbReference type="Proteomes" id="UP000186455">
    <property type="component" value="Unassembled WGS sequence"/>
</dbReference>
<accession>A0A1Q4V435</accession>
<reference evidence="1 2" key="1">
    <citation type="submission" date="2015-06" db="EMBL/GenBank/DDBJ databases">
        <title>Cloning and characterization of the uncialamcin biosynthetic gene cluster.</title>
        <authorList>
            <person name="Yan X."/>
            <person name="Huang T."/>
            <person name="Ge H."/>
            <person name="Shen B."/>
        </authorList>
    </citation>
    <scope>NUCLEOTIDE SEQUENCE [LARGE SCALE GENOMIC DNA]</scope>
    <source>
        <strain evidence="1 2">DCA2648</strain>
    </source>
</reference>
<proteinExistence type="predicted"/>
<dbReference type="STRING" id="1048205.AB852_23475"/>
<sequence>MSGTGPGGDGPLIVPPLTDFTTAVSVPSGGEILDLGEHFVRRLADPEPLLARAERLDTGRGTSADALRALFARAAADALRRGRADRAALRATGMALRLAGDADPALTLAVDDLELRDGTTESAPATDTAARRTRLFGPEVELALRWAGDRTVRVLVDTDQQLPAALALVRALGPARVTLCGRFAWEHRAVLGQLPSAAGARFDPAVPARTVRPGWLPGTEDVRWVTVPGERTPGAPWLGWLDVVDAAASADGHWARCRGLTVTVARLDSWETAVGARGGRADLAALCARLRPGTPLAVELLVGAPGTDAKDAAAAVALIADGPGPAPGVRPVLAGLRPFRLPRPSGGGTPPAGWDGVPLRLRPRPEHDLPRWTDFDAPGTLAPAERSATIHALLGDLARDTDLYPGRLAGAAATAHAVGPPADGPPVWDPSARVASTARAAVDGKGPGTFVAHLRTGTAFRLHPRLVEVVTDLAAGGTDRLDRLSPATRTRLLGLLTRAGALAPGRTP</sequence>
<dbReference type="EMBL" id="LFBV01000006">
    <property type="protein sequence ID" value="OKH92605.1"/>
    <property type="molecule type" value="Genomic_DNA"/>
</dbReference>
<protein>
    <submittedName>
        <fullName evidence="1">Uncharacterized protein</fullName>
    </submittedName>
</protein>
<keyword evidence="2" id="KW-1185">Reference proteome</keyword>
<evidence type="ECO:0000313" key="2">
    <source>
        <dbReference type="Proteomes" id="UP000186455"/>
    </source>
</evidence>
<gene>
    <name evidence="1" type="ORF">AB852_23475</name>
</gene>
<dbReference type="AlphaFoldDB" id="A0A1Q4V435"/>